<dbReference type="EMBL" id="JACXVP010000007">
    <property type="protein sequence ID" value="KAG5594084.1"/>
    <property type="molecule type" value="Genomic_DNA"/>
</dbReference>
<dbReference type="Proteomes" id="UP000824120">
    <property type="component" value="Chromosome 7"/>
</dbReference>
<gene>
    <name evidence="2" type="ORF">H5410_035316</name>
</gene>
<protein>
    <submittedName>
        <fullName evidence="2">Uncharacterized protein</fullName>
    </submittedName>
</protein>
<keyword evidence="1" id="KW-0472">Membrane</keyword>
<name>A0A9J5Y4A3_SOLCO</name>
<evidence type="ECO:0000313" key="2">
    <source>
        <dbReference type="EMBL" id="KAG5594084.1"/>
    </source>
</evidence>
<dbReference type="AlphaFoldDB" id="A0A9J5Y4A3"/>
<comment type="caution">
    <text evidence="2">The sequence shown here is derived from an EMBL/GenBank/DDBJ whole genome shotgun (WGS) entry which is preliminary data.</text>
</comment>
<keyword evidence="3" id="KW-1185">Reference proteome</keyword>
<reference evidence="2 3" key="1">
    <citation type="submission" date="2020-09" db="EMBL/GenBank/DDBJ databases">
        <title>De no assembly of potato wild relative species, Solanum commersonii.</title>
        <authorList>
            <person name="Cho K."/>
        </authorList>
    </citation>
    <scope>NUCLEOTIDE SEQUENCE [LARGE SCALE GENOMIC DNA]</scope>
    <source>
        <strain evidence="2">LZ3.2</strain>
        <tissue evidence="2">Leaf</tissue>
    </source>
</reference>
<accession>A0A9J5Y4A3</accession>
<feature type="transmembrane region" description="Helical" evidence="1">
    <location>
        <begin position="12"/>
        <end position="34"/>
    </location>
</feature>
<proteinExistence type="predicted"/>
<evidence type="ECO:0000313" key="3">
    <source>
        <dbReference type="Proteomes" id="UP000824120"/>
    </source>
</evidence>
<sequence length="44" mass="5022">MRPYVLNARPNCLTWCLGGPIIFLSLSKFTLIAVQCLLDLKWGR</sequence>
<keyword evidence="1" id="KW-0812">Transmembrane</keyword>
<evidence type="ECO:0000256" key="1">
    <source>
        <dbReference type="SAM" id="Phobius"/>
    </source>
</evidence>
<keyword evidence="1" id="KW-1133">Transmembrane helix</keyword>
<organism evidence="2 3">
    <name type="scientific">Solanum commersonii</name>
    <name type="common">Commerson's wild potato</name>
    <name type="synonym">Commerson's nightshade</name>
    <dbReference type="NCBI Taxonomy" id="4109"/>
    <lineage>
        <taxon>Eukaryota</taxon>
        <taxon>Viridiplantae</taxon>
        <taxon>Streptophyta</taxon>
        <taxon>Embryophyta</taxon>
        <taxon>Tracheophyta</taxon>
        <taxon>Spermatophyta</taxon>
        <taxon>Magnoliopsida</taxon>
        <taxon>eudicotyledons</taxon>
        <taxon>Gunneridae</taxon>
        <taxon>Pentapetalae</taxon>
        <taxon>asterids</taxon>
        <taxon>lamiids</taxon>
        <taxon>Solanales</taxon>
        <taxon>Solanaceae</taxon>
        <taxon>Solanoideae</taxon>
        <taxon>Solaneae</taxon>
        <taxon>Solanum</taxon>
    </lineage>
</organism>